<evidence type="ECO:0000313" key="2">
    <source>
        <dbReference type="Proteomes" id="UP000594638"/>
    </source>
</evidence>
<proteinExistence type="predicted"/>
<evidence type="ECO:0000313" key="1">
    <source>
        <dbReference type="EMBL" id="CAA3006362.1"/>
    </source>
</evidence>
<name>A0A8S0TNJ1_OLEEU</name>
<accession>A0A8S0TNJ1</accession>
<dbReference type="AlphaFoldDB" id="A0A8S0TNJ1"/>
<protein>
    <submittedName>
        <fullName evidence="1">E3 ubiquitin-protein ligase RING1</fullName>
    </submittedName>
</protein>
<dbReference type="EMBL" id="CACTIH010007260">
    <property type="protein sequence ID" value="CAA3006362.1"/>
    <property type="molecule type" value="Genomic_DNA"/>
</dbReference>
<keyword evidence="2" id="KW-1185">Reference proteome</keyword>
<dbReference type="Proteomes" id="UP000594638">
    <property type="component" value="Unassembled WGS sequence"/>
</dbReference>
<sequence length="275" mass="30484">MSIVKRSLDEGCKLYFCKSAVRVGDLIYGPRFRTQVGATCLRANFAYSLPGKTAHSRRLPWPGAVCNSGPRKGFNGIRRRRTGSLASIVAGPLTCLGPIGRPGCSCGSPGTRERRRARLACDHDDDDDDADADADELRARESNASELPSSDSRPSRLSVFLCFQNKFQRQLRERVGFSIWVVRYQLVGWFVLEALLLVERPVALTSGSCACLCCYRRWAGTRQLLLTANSEFRVVNEPLPSGQSNCEVRAIKLRLARDRSQLRGVLNANDDATRS</sequence>
<gene>
    <name evidence="1" type="ORF">OLEA9_A116417</name>
</gene>
<organism evidence="1 2">
    <name type="scientific">Olea europaea subsp. europaea</name>
    <dbReference type="NCBI Taxonomy" id="158383"/>
    <lineage>
        <taxon>Eukaryota</taxon>
        <taxon>Viridiplantae</taxon>
        <taxon>Streptophyta</taxon>
        <taxon>Embryophyta</taxon>
        <taxon>Tracheophyta</taxon>
        <taxon>Spermatophyta</taxon>
        <taxon>Magnoliopsida</taxon>
        <taxon>eudicotyledons</taxon>
        <taxon>Gunneridae</taxon>
        <taxon>Pentapetalae</taxon>
        <taxon>asterids</taxon>
        <taxon>lamiids</taxon>
        <taxon>Lamiales</taxon>
        <taxon>Oleaceae</taxon>
        <taxon>Oleeae</taxon>
        <taxon>Olea</taxon>
    </lineage>
</organism>
<dbReference type="Gramene" id="OE9A116417T1">
    <property type="protein sequence ID" value="OE9A116417C1"/>
    <property type="gene ID" value="OE9A116417"/>
</dbReference>
<reference evidence="1 2" key="1">
    <citation type="submission" date="2019-12" db="EMBL/GenBank/DDBJ databases">
        <authorList>
            <person name="Alioto T."/>
            <person name="Alioto T."/>
            <person name="Gomez Garrido J."/>
        </authorList>
    </citation>
    <scope>NUCLEOTIDE SEQUENCE [LARGE SCALE GENOMIC DNA]</scope>
</reference>
<comment type="caution">
    <text evidence="1">The sequence shown here is derived from an EMBL/GenBank/DDBJ whole genome shotgun (WGS) entry which is preliminary data.</text>
</comment>